<keyword evidence="11" id="KW-0325">Glycoprotein</keyword>
<name>A0A834HT90_RHYFE</name>
<dbReference type="FunFam" id="2.40.10.10:FF:000054">
    <property type="entry name" value="Complement C1r subcomponent"/>
    <property type="match status" value="1"/>
</dbReference>
<dbReference type="EMBL" id="JAACXV010014339">
    <property type="protein sequence ID" value="KAF7268160.1"/>
    <property type="molecule type" value="Genomic_DNA"/>
</dbReference>
<comment type="subcellular location">
    <subcellularLocation>
        <location evidence="2">Endomembrane system</location>
    </subcellularLocation>
    <subcellularLocation>
        <location evidence="1">Membrane</location>
        <topology evidence="1">Single-pass membrane protein</topology>
    </subcellularLocation>
    <subcellularLocation>
        <location evidence="3">Secreted</location>
    </subcellularLocation>
</comment>
<feature type="domain" description="Peptidase S1" evidence="15">
    <location>
        <begin position="452"/>
        <end position="902"/>
    </location>
</feature>
<keyword evidence="9" id="KW-0472">Membrane</keyword>
<evidence type="ECO:0000256" key="2">
    <source>
        <dbReference type="ARBA" id="ARBA00004308"/>
    </source>
</evidence>
<dbReference type="InterPro" id="IPR001190">
    <property type="entry name" value="SRCR"/>
</dbReference>
<dbReference type="SUPFAM" id="SSF50494">
    <property type="entry name" value="Trypsin-like serine proteases"/>
    <property type="match status" value="2"/>
</dbReference>
<feature type="disulfide bond" evidence="12">
    <location>
        <begin position="268"/>
        <end position="283"/>
    </location>
</feature>
<dbReference type="InterPro" id="IPR002172">
    <property type="entry name" value="LDrepeatLR_classA_rpt"/>
</dbReference>
<dbReference type="OrthoDB" id="10016557at2759"/>
<evidence type="ECO:0000259" key="16">
    <source>
        <dbReference type="PROSITE" id="PS50287"/>
    </source>
</evidence>
<dbReference type="Gene3D" id="4.10.400.10">
    <property type="entry name" value="Low-density Lipoprotein Receptor"/>
    <property type="match status" value="4"/>
</dbReference>
<keyword evidence="10 12" id="KW-1015">Disulfide bond</keyword>
<evidence type="ECO:0000256" key="5">
    <source>
        <dbReference type="ARBA" id="ARBA00022692"/>
    </source>
</evidence>
<dbReference type="PROSITE" id="PS50287">
    <property type="entry name" value="SRCR_2"/>
    <property type="match status" value="1"/>
</dbReference>
<sequence>MREVDVPILGHCKHREDTDKDEICAGTVEGGRDACQGDSGGPLMCRNPNNPNQWYLAGIVSHGEGCGRPNEPGVYTKVSQYLGWIAENTRENKFTYMNPLQTCPGYICRGTRRCIPKKRKCDRIVDCLLGDDEVECENRFRDIFKKSKSNNFALDTKGFQDDLAFFEGLTPLDELLPLGSTLQTTESPNDHTTDFNSGEVAESRKSNNGVLLLQTHSDIHDYFKCSILLQMVPIHRRCNKVEDCEDGTDEVNCTCADYVKNIDSSAICDGITDCPDLTDEMDCVRCNSTQHTCRLSQKCIDLSKRCDGKPDCPQNEDELHCASLTNGHTLSMDKDDYPMFKSRGIVTVNHMGEWRPFCLNSTSSINTDVASMSTVICNMLGFEEYHSYNKYPIQNQTTNVTYSMQYGKISQERKEKCTKCCEGLYISCSNNSVSSTLNHKSLEQANEVYFSPWTAVIYSDGTFKCMGTLLSNVWVVTSIGCFDGITKLKSYVTIVVGKGKLNIPIKGPHEQIIKVIEAIQIDSTDIIMLRLDYEIKFNRYVQASNLNVRRDGVQTEKCYAVGPNHDNKVRFLLLTPMKNCMVGYRCFEKKIEASCKNKRKWSGTIICDSRNGWYPAAVFTEKKGPCGFSHAKRYTSLKYHKTRISTIMAQALETVPPGSLSMPCQGFRCRLGDCITKNKVCDGIPHCSAGEDENNAHCYEKEKQCHLTDSCVCTSVELKCPSSNKCFSKSSFCDRVNNCGDYEDEPDLCSCKNYLKLTSPEKICDGVVHCMDRSDEDPSLCTCKSTDFRCERSSNKCVSHDMVCDGIKDCPDGEDEATCMSLESTNHITNAGEVMTRTAGIWHPGCFEASYSMSQLEEMCNHLGFTGGSASQLPVPKNISSHVASRPVLDAFYVVWIRKQRGSKLKLSLRTGNEPYVSFVPDDQCFRLFIACI</sequence>
<dbReference type="CDD" id="cd00112">
    <property type="entry name" value="LDLa"/>
    <property type="match status" value="5"/>
</dbReference>
<evidence type="ECO:0000256" key="14">
    <source>
        <dbReference type="SAM" id="MobiDB-lite"/>
    </source>
</evidence>
<dbReference type="PRINTS" id="PR00261">
    <property type="entry name" value="LDLRECEPTOR"/>
</dbReference>
<keyword evidence="18" id="KW-1185">Reference proteome</keyword>
<evidence type="ECO:0000256" key="8">
    <source>
        <dbReference type="ARBA" id="ARBA00022989"/>
    </source>
</evidence>
<dbReference type="PROSITE" id="PS50240">
    <property type="entry name" value="TRYPSIN_DOM"/>
    <property type="match status" value="2"/>
</dbReference>
<evidence type="ECO:0000259" key="15">
    <source>
        <dbReference type="PROSITE" id="PS50240"/>
    </source>
</evidence>
<dbReference type="GO" id="GO:0016192">
    <property type="term" value="P:vesicle-mediated transport"/>
    <property type="evidence" value="ECO:0007669"/>
    <property type="project" value="UniProtKB-ARBA"/>
</dbReference>
<evidence type="ECO:0000256" key="9">
    <source>
        <dbReference type="ARBA" id="ARBA00023136"/>
    </source>
</evidence>
<keyword evidence="7" id="KW-0677">Repeat</keyword>
<dbReference type="InterPro" id="IPR001254">
    <property type="entry name" value="Trypsin_dom"/>
</dbReference>
<evidence type="ECO:0000256" key="4">
    <source>
        <dbReference type="ARBA" id="ARBA00022525"/>
    </source>
</evidence>
<evidence type="ECO:0000256" key="11">
    <source>
        <dbReference type="ARBA" id="ARBA00023180"/>
    </source>
</evidence>
<feature type="disulfide bond" evidence="12">
    <location>
        <begin position="669"/>
        <end position="687"/>
    </location>
</feature>
<keyword evidence="4" id="KW-0964">Secreted</keyword>
<dbReference type="InterPro" id="IPR050685">
    <property type="entry name" value="LDLR"/>
</dbReference>
<dbReference type="PANTHER" id="PTHR24270">
    <property type="entry name" value="LOW-DENSITY LIPOPROTEIN RECEPTOR-RELATED"/>
    <property type="match status" value="1"/>
</dbReference>
<gene>
    <name evidence="17" type="ORF">GWI33_018623</name>
</gene>
<dbReference type="Pfam" id="PF09342">
    <property type="entry name" value="DUF1986"/>
    <property type="match status" value="1"/>
</dbReference>
<evidence type="ECO:0000256" key="13">
    <source>
        <dbReference type="PROSITE-ProRule" id="PRU00196"/>
    </source>
</evidence>
<dbReference type="SMART" id="SM00192">
    <property type="entry name" value="LDLa"/>
    <property type="match status" value="6"/>
</dbReference>
<proteinExistence type="predicted"/>
<feature type="disulfide bond" evidence="12">
    <location>
        <begin position="306"/>
        <end position="321"/>
    </location>
</feature>
<evidence type="ECO:0000313" key="18">
    <source>
        <dbReference type="Proteomes" id="UP000625711"/>
    </source>
</evidence>
<keyword evidence="5" id="KW-0812">Transmembrane</keyword>
<dbReference type="InterPro" id="IPR023415">
    <property type="entry name" value="LDLR_class-A_CS"/>
</dbReference>
<reference evidence="17" key="1">
    <citation type="submission" date="2020-08" db="EMBL/GenBank/DDBJ databases">
        <title>Genome sequencing and assembly of the red palm weevil Rhynchophorus ferrugineus.</title>
        <authorList>
            <person name="Dias G.B."/>
            <person name="Bergman C.M."/>
            <person name="Manee M."/>
        </authorList>
    </citation>
    <scope>NUCLEOTIDE SEQUENCE</scope>
    <source>
        <strain evidence="17">AA-2017</strain>
        <tissue evidence="17">Whole larva</tissue>
    </source>
</reference>
<dbReference type="Gene3D" id="2.40.10.10">
    <property type="entry name" value="Trypsin-like serine proteases"/>
    <property type="match status" value="2"/>
</dbReference>
<feature type="domain" description="SRCR" evidence="16">
    <location>
        <begin position="322"/>
        <end position="382"/>
    </location>
</feature>
<dbReference type="PANTHER" id="PTHR24270:SF59">
    <property type="entry name" value="LDL RECEPTOR REPEAT-CONTAINING PROTEIN EGG-1-RELATED"/>
    <property type="match status" value="1"/>
</dbReference>
<comment type="caution">
    <text evidence="13">Lacks conserved residue(s) required for the propagation of feature annotation.</text>
</comment>
<keyword evidence="8" id="KW-1133">Transmembrane helix</keyword>
<dbReference type="GO" id="GO:0006508">
    <property type="term" value="P:proteolysis"/>
    <property type="evidence" value="ECO:0007669"/>
    <property type="project" value="InterPro"/>
</dbReference>
<dbReference type="Gene3D" id="2.40.128.620">
    <property type="match status" value="1"/>
</dbReference>
<feature type="disulfide bond" evidence="12">
    <location>
        <begin position="804"/>
        <end position="819"/>
    </location>
</feature>
<feature type="region of interest" description="Disordered" evidence="14">
    <location>
        <begin position="180"/>
        <end position="202"/>
    </location>
</feature>
<organism evidence="17 18">
    <name type="scientific">Rhynchophorus ferrugineus</name>
    <name type="common">Red palm weevil</name>
    <name type="synonym">Curculio ferrugineus</name>
    <dbReference type="NCBI Taxonomy" id="354439"/>
    <lineage>
        <taxon>Eukaryota</taxon>
        <taxon>Metazoa</taxon>
        <taxon>Ecdysozoa</taxon>
        <taxon>Arthropoda</taxon>
        <taxon>Hexapoda</taxon>
        <taxon>Insecta</taxon>
        <taxon>Pterygota</taxon>
        <taxon>Neoptera</taxon>
        <taxon>Endopterygota</taxon>
        <taxon>Coleoptera</taxon>
        <taxon>Polyphaga</taxon>
        <taxon>Cucujiformia</taxon>
        <taxon>Curculionidae</taxon>
        <taxon>Dryophthorinae</taxon>
        <taxon>Rhynchophorus</taxon>
    </lineage>
</organism>
<dbReference type="PROSITE" id="PS50068">
    <property type="entry name" value="LDLRA_2"/>
    <property type="match status" value="6"/>
</dbReference>
<evidence type="ECO:0000256" key="7">
    <source>
        <dbReference type="ARBA" id="ARBA00022737"/>
    </source>
</evidence>
<evidence type="ECO:0000256" key="6">
    <source>
        <dbReference type="ARBA" id="ARBA00022729"/>
    </source>
</evidence>
<dbReference type="InterPro" id="IPR015420">
    <property type="entry name" value="Peptidase_S1A_nudel"/>
</dbReference>
<dbReference type="CDD" id="cd00190">
    <property type="entry name" value="Tryp_SPc"/>
    <property type="match status" value="1"/>
</dbReference>
<comment type="caution">
    <text evidence="17">The sequence shown here is derived from an EMBL/GenBank/DDBJ whole genome shotgun (WGS) entry which is preliminary data.</text>
</comment>
<feature type="domain" description="Peptidase S1" evidence="15">
    <location>
        <begin position="1"/>
        <end position="90"/>
    </location>
</feature>
<dbReference type="InterPro" id="IPR033116">
    <property type="entry name" value="TRYPSIN_SER"/>
</dbReference>
<dbReference type="InterPro" id="IPR036055">
    <property type="entry name" value="LDL_receptor-like_sf"/>
</dbReference>
<dbReference type="GO" id="GO:0005886">
    <property type="term" value="C:plasma membrane"/>
    <property type="evidence" value="ECO:0007669"/>
    <property type="project" value="TreeGrafter"/>
</dbReference>
<protein>
    <submittedName>
        <fullName evidence="17">Uncharacterized protein</fullName>
    </submittedName>
</protein>
<dbReference type="Pfam" id="PF00089">
    <property type="entry name" value="Trypsin"/>
    <property type="match status" value="1"/>
</dbReference>
<evidence type="ECO:0000256" key="12">
    <source>
        <dbReference type="PROSITE-ProRule" id="PRU00124"/>
    </source>
</evidence>
<dbReference type="GO" id="GO:0012505">
    <property type="term" value="C:endomembrane system"/>
    <property type="evidence" value="ECO:0007669"/>
    <property type="project" value="UniProtKB-SubCell"/>
</dbReference>
<feature type="disulfide bond" evidence="12">
    <location>
        <begin position="121"/>
        <end position="136"/>
    </location>
</feature>
<dbReference type="PROSITE" id="PS00135">
    <property type="entry name" value="TRYPSIN_SER"/>
    <property type="match status" value="1"/>
</dbReference>
<keyword evidence="6" id="KW-0732">Signal</keyword>
<dbReference type="GO" id="GO:0005576">
    <property type="term" value="C:extracellular region"/>
    <property type="evidence" value="ECO:0007669"/>
    <property type="project" value="UniProtKB-SubCell"/>
</dbReference>
<evidence type="ECO:0000256" key="10">
    <source>
        <dbReference type="ARBA" id="ARBA00023157"/>
    </source>
</evidence>
<dbReference type="InterPro" id="IPR043504">
    <property type="entry name" value="Peptidase_S1_PA_chymotrypsin"/>
</dbReference>
<evidence type="ECO:0000313" key="17">
    <source>
        <dbReference type="EMBL" id="KAF7268160.1"/>
    </source>
</evidence>
<dbReference type="Proteomes" id="UP000625711">
    <property type="component" value="Unassembled WGS sequence"/>
</dbReference>
<dbReference type="PROSITE" id="PS01209">
    <property type="entry name" value="LDLRA_1"/>
    <property type="match status" value="3"/>
</dbReference>
<dbReference type="Pfam" id="PF00057">
    <property type="entry name" value="Ldl_recept_a"/>
    <property type="match status" value="3"/>
</dbReference>
<evidence type="ECO:0000256" key="1">
    <source>
        <dbReference type="ARBA" id="ARBA00004167"/>
    </source>
</evidence>
<accession>A0A834HT90</accession>
<dbReference type="AlphaFoldDB" id="A0A834HT90"/>
<evidence type="ECO:0000256" key="3">
    <source>
        <dbReference type="ARBA" id="ARBA00004613"/>
    </source>
</evidence>
<dbReference type="SUPFAM" id="SSF57424">
    <property type="entry name" value="LDL receptor-like module"/>
    <property type="match status" value="5"/>
</dbReference>
<dbReference type="GO" id="GO:0004252">
    <property type="term" value="F:serine-type endopeptidase activity"/>
    <property type="evidence" value="ECO:0007669"/>
    <property type="project" value="InterPro"/>
</dbReference>
<dbReference type="InterPro" id="IPR009003">
    <property type="entry name" value="Peptidase_S1_PA"/>
</dbReference>